<dbReference type="GO" id="GO:2001070">
    <property type="term" value="F:starch binding"/>
    <property type="evidence" value="ECO:0007669"/>
    <property type="project" value="InterPro"/>
</dbReference>
<dbReference type="RefSeq" id="WP_016196627.1">
    <property type="nucleotide sequence ID" value="NZ_AQPN01000114.1"/>
</dbReference>
<comment type="caution">
    <text evidence="2">The sequence shown here is derived from an EMBL/GenBank/DDBJ whole genome shotgun (WGS) entry which is preliminary data.</text>
</comment>
<gene>
    <name evidence="2" type="ORF">ADIARSV_3398</name>
</gene>
<dbReference type="AlphaFoldDB" id="R9GWX1"/>
<organism evidence="2 3">
    <name type="scientific">Arcticibacter svalbardensis MN12-7</name>
    <dbReference type="NCBI Taxonomy" id="1150600"/>
    <lineage>
        <taxon>Bacteria</taxon>
        <taxon>Pseudomonadati</taxon>
        <taxon>Bacteroidota</taxon>
        <taxon>Sphingobacteriia</taxon>
        <taxon>Sphingobacteriales</taxon>
        <taxon>Sphingobacteriaceae</taxon>
        <taxon>Arcticibacter</taxon>
    </lineage>
</organism>
<dbReference type="InterPro" id="IPR025970">
    <property type="entry name" value="SusE"/>
</dbReference>
<protein>
    <recommendedName>
        <fullName evidence="1">SusE outer membrane protein domain-containing protein</fullName>
    </recommendedName>
</protein>
<dbReference type="Proteomes" id="UP000014174">
    <property type="component" value="Unassembled WGS sequence"/>
</dbReference>
<dbReference type="Pfam" id="PF14292">
    <property type="entry name" value="SusE"/>
    <property type="match status" value="1"/>
</dbReference>
<dbReference type="EMBL" id="AQPN01000114">
    <property type="protein sequence ID" value="EOR93459.1"/>
    <property type="molecule type" value="Genomic_DNA"/>
</dbReference>
<dbReference type="OrthoDB" id="975117at2"/>
<keyword evidence="3" id="KW-1185">Reference proteome</keyword>
<dbReference type="GO" id="GO:0019867">
    <property type="term" value="C:outer membrane"/>
    <property type="evidence" value="ECO:0007669"/>
    <property type="project" value="InterPro"/>
</dbReference>
<dbReference type="eggNOG" id="ENOG502Z9ND">
    <property type="taxonomic scope" value="Bacteria"/>
</dbReference>
<name>R9GWX1_9SPHI</name>
<reference evidence="2 3" key="1">
    <citation type="journal article" date="2013" name="Genome Announc.">
        <title>Draft Genome Sequence of Arcticibacter svalbardensis Strain MN12-7T, a Member of the Family Sphingobacteriaceae Isolated from an Arctic Soil Sample.</title>
        <authorList>
            <person name="Shivaji S."/>
            <person name="Ara S."/>
            <person name="Prasad S."/>
            <person name="Manasa B.P."/>
            <person name="Begum Z."/>
            <person name="Singh A."/>
            <person name="Kumar Pinnaka A."/>
        </authorList>
    </citation>
    <scope>NUCLEOTIDE SEQUENCE [LARGE SCALE GENOMIC DNA]</scope>
    <source>
        <strain evidence="2 3">MN12-7</strain>
    </source>
</reference>
<proteinExistence type="predicted"/>
<dbReference type="Gene3D" id="2.60.40.3620">
    <property type="match status" value="2"/>
</dbReference>
<evidence type="ECO:0000313" key="2">
    <source>
        <dbReference type="EMBL" id="EOR93459.1"/>
    </source>
</evidence>
<dbReference type="STRING" id="1150600.ADIARSV_3398"/>
<evidence type="ECO:0000259" key="1">
    <source>
        <dbReference type="Pfam" id="PF14292"/>
    </source>
</evidence>
<sequence>MKKIFKNIGIITLTMLVFASCKKDEEKLSVTAGESPALAVSTNTLVLTPATASDTVITFSWNKQEVTWSTPANATDISTYTLQIDSAGQNFASSYDVDFTGFVKEKYTGADFNALMVSKVNLPSDVASHIELRLKTSIAPNQSPVYSNVVSLTVTPYMVIPEYVSLYVPGGHQGWAPETATTIGSVKNDGTYEGFVNFPDASTEYKLTTERNWTSTNYGSGGEGILLANSKDNIIQAGAGYYYIKADINKLTYTATKTSWAVLGAATSGGWDTETALTYDINAKVWKATVNLTAGEFKFRANNDWALNMGASTIDGVLKIASNDNLSVSDAGNYTITLDLSHPAYYMYKLKKN</sequence>
<dbReference type="CDD" id="cd12956">
    <property type="entry name" value="CBM_SusE-F_like"/>
    <property type="match status" value="1"/>
</dbReference>
<feature type="domain" description="SusE outer membrane protein" evidence="1">
    <location>
        <begin position="23"/>
        <end position="135"/>
    </location>
</feature>
<dbReference type="PROSITE" id="PS51257">
    <property type="entry name" value="PROKAR_LIPOPROTEIN"/>
    <property type="match status" value="1"/>
</dbReference>
<dbReference type="CDD" id="cd12967">
    <property type="entry name" value="CBM_SusE-F_like_u1"/>
    <property type="match status" value="1"/>
</dbReference>
<evidence type="ECO:0000313" key="3">
    <source>
        <dbReference type="Proteomes" id="UP000014174"/>
    </source>
</evidence>
<dbReference type="PATRIC" id="fig|1150600.3.peg.3367"/>
<accession>R9GWX1</accession>